<dbReference type="EMBL" id="NRJG01000024">
    <property type="protein sequence ID" value="RIY39838.1"/>
    <property type="molecule type" value="Genomic_DNA"/>
</dbReference>
<evidence type="ECO:0000256" key="2">
    <source>
        <dbReference type="ARBA" id="ARBA00004882"/>
    </source>
</evidence>
<dbReference type="SUPFAM" id="SSF53927">
    <property type="entry name" value="Cytidine deaminase-like"/>
    <property type="match status" value="1"/>
</dbReference>
<reference evidence="16 17" key="1">
    <citation type="submission" date="2017-08" db="EMBL/GenBank/DDBJ databases">
        <title>Reclassification of Bisgaard taxon 37 and 44.</title>
        <authorList>
            <person name="Christensen H."/>
        </authorList>
    </citation>
    <scope>NUCLEOTIDE SEQUENCE [LARGE SCALE GENOMIC DNA]</scope>
    <source>
        <strain evidence="16 17">111</strain>
    </source>
</reference>
<evidence type="ECO:0000256" key="6">
    <source>
        <dbReference type="ARBA" id="ARBA00012766"/>
    </source>
</evidence>
<comment type="pathway">
    <text evidence="2">Cofactor biosynthesis; riboflavin biosynthesis; 5-amino-6-(D-ribitylamino)uracil from GTP: step 2/4.</text>
</comment>
<feature type="domain" description="CMP/dCMP-type deaminase" evidence="15">
    <location>
        <begin position="34"/>
        <end position="160"/>
    </location>
</feature>
<evidence type="ECO:0000313" key="16">
    <source>
        <dbReference type="EMBL" id="RIY39838.1"/>
    </source>
</evidence>
<evidence type="ECO:0000256" key="8">
    <source>
        <dbReference type="ARBA" id="ARBA00019930"/>
    </source>
</evidence>
<dbReference type="GO" id="GO:0008703">
    <property type="term" value="F:5-amino-6-(5-phosphoribosylamino)uracil reductase activity"/>
    <property type="evidence" value="ECO:0007669"/>
    <property type="project" value="UniProtKB-EC"/>
</dbReference>
<dbReference type="PROSITE" id="PS51747">
    <property type="entry name" value="CYT_DCMP_DEAMINASES_2"/>
    <property type="match status" value="1"/>
</dbReference>
<keyword evidence="11" id="KW-0862">Zinc</keyword>
<comment type="similarity">
    <text evidence="4">In the N-terminal section; belongs to the cytidine and deoxycytidylate deaminase family.</text>
</comment>
<dbReference type="Gene3D" id="3.40.140.10">
    <property type="entry name" value="Cytidine Deaminase, domain 2"/>
    <property type="match status" value="1"/>
</dbReference>
<dbReference type="InterPro" id="IPR024072">
    <property type="entry name" value="DHFR-like_dom_sf"/>
</dbReference>
<dbReference type="GO" id="GO:0008270">
    <property type="term" value="F:zinc ion binding"/>
    <property type="evidence" value="ECO:0007669"/>
    <property type="project" value="InterPro"/>
</dbReference>
<keyword evidence="12" id="KW-0521">NADP</keyword>
<evidence type="ECO:0000256" key="9">
    <source>
        <dbReference type="ARBA" id="ARBA00022619"/>
    </source>
</evidence>
<dbReference type="GO" id="GO:0009231">
    <property type="term" value="P:riboflavin biosynthetic process"/>
    <property type="evidence" value="ECO:0007669"/>
    <property type="project" value="UniProtKB-UniPathway"/>
</dbReference>
<dbReference type="RefSeq" id="WP_119530232.1">
    <property type="nucleotide sequence ID" value="NZ_JBHSSP010000006.1"/>
</dbReference>
<evidence type="ECO:0000256" key="14">
    <source>
        <dbReference type="ARBA" id="ARBA00023268"/>
    </source>
</evidence>
<evidence type="ECO:0000256" key="12">
    <source>
        <dbReference type="ARBA" id="ARBA00022857"/>
    </source>
</evidence>
<dbReference type="Proteomes" id="UP000265916">
    <property type="component" value="Unassembled WGS sequence"/>
</dbReference>
<dbReference type="EC" id="1.1.1.193" evidence="7"/>
<evidence type="ECO:0000256" key="13">
    <source>
        <dbReference type="ARBA" id="ARBA00023002"/>
    </source>
</evidence>
<evidence type="ECO:0000313" key="17">
    <source>
        <dbReference type="Proteomes" id="UP000265916"/>
    </source>
</evidence>
<dbReference type="PROSITE" id="PS00903">
    <property type="entry name" value="CYT_DCMP_DEAMINASES_1"/>
    <property type="match status" value="1"/>
</dbReference>
<dbReference type="GO" id="GO:0008835">
    <property type="term" value="F:diaminohydroxyphosphoribosylaminopyrimidine deaminase activity"/>
    <property type="evidence" value="ECO:0007669"/>
    <property type="project" value="UniProtKB-EC"/>
</dbReference>
<evidence type="ECO:0000256" key="1">
    <source>
        <dbReference type="ARBA" id="ARBA00002151"/>
    </source>
</evidence>
<evidence type="ECO:0000256" key="3">
    <source>
        <dbReference type="ARBA" id="ARBA00004910"/>
    </source>
</evidence>
<dbReference type="SUPFAM" id="SSF53597">
    <property type="entry name" value="Dihydrofolate reductase-like"/>
    <property type="match status" value="1"/>
</dbReference>
<dbReference type="InterPro" id="IPR004794">
    <property type="entry name" value="Eubact_RibD"/>
</dbReference>
<gene>
    <name evidence="16" type="primary">ribD</name>
    <name evidence="16" type="ORF">CKF58_01535</name>
</gene>
<comment type="similarity">
    <text evidence="5">In the C-terminal section; belongs to the HTP reductase family.</text>
</comment>
<evidence type="ECO:0000259" key="15">
    <source>
        <dbReference type="PROSITE" id="PS51747"/>
    </source>
</evidence>
<dbReference type="InterPro" id="IPR050765">
    <property type="entry name" value="Riboflavin_Biosynth_HTPR"/>
</dbReference>
<evidence type="ECO:0000256" key="10">
    <source>
        <dbReference type="ARBA" id="ARBA00022723"/>
    </source>
</evidence>
<keyword evidence="10" id="KW-0479">Metal-binding</keyword>
<organism evidence="16 17">
    <name type="scientific">Psittacicella hinzii</name>
    <dbReference type="NCBI Taxonomy" id="2028575"/>
    <lineage>
        <taxon>Bacteria</taxon>
        <taxon>Pseudomonadati</taxon>
        <taxon>Pseudomonadota</taxon>
        <taxon>Gammaproteobacteria</taxon>
        <taxon>Pasteurellales</taxon>
        <taxon>Psittacicellaceae</taxon>
        <taxon>Psittacicella</taxon>
    </lineage>
</organism>
<dbReference type="InterPro" id="IPR016192">
    <property type="entry name" value="APOBEC/CMP_deaminase_Zn-bd"/>
</dbReference>
<evidence type="ECO:0000256" key="4">
    <source>
        <dbReference type="ARBA" id="ARBA00005259"/>
    </source>
</evidence>
<evidence type="ECO:0000256" key="11">
    <source>
        <dbReference type="ARBA" id="ARBA00022833"/>
    </source>
</evidence>
<dbReference type="PANTHER" id="PTHR38011">
    <property type="entry name" value="DIHYDROFOLATE REDUCTASE FAMILY PROTEIN (AFU_ORTHOLOGUE AFUA_8G06820)"/>
    <property type="match status" value="1"/>
</dbReference>
<dbReference type="Gene3D" id="3.40.430.10">
    <property type="entry name" value="Dihydrofolate Reductase, subunit A"/>
    <property type="match status" value="1"/>
</dbReference>
<dbReference type="NCBIfam" id="TIGR00326">
    <property type="entry name" value="eubact_ribD"/>
    <property type="match status" value="1"/>
</dbReference>
<comment type="function">
    <text evidence="1">Converts 2,5-diamino-6-(ribosylamino)-4(3h)-pyrimidinone 5'-phosphate into 5-amino-6-(ribosylamino)-2,4(1h,3h)-pyrimidinedione 5'-phosphate.</text>
</comment>
<comment type="caution">
    <text evidence="16">The sequence shown here is derived from an EMBL/GenBank/DDBJ whole genome shotgun (WGS) entry which is preliminary data.</text>
</comment>
<keyword evidence="13" id="KW-0560">Oxidoreductase</keyword>
<evidence type="ECO:0000256" key="7">
    <source>
        <dbReference type="ARBA" id="ARBA00013173"/>
    </source>
</evidence>
<dbReference type="InterPro" id="IPR002734">
    <property type="entry name" value="RibDG_C"/>
</dbReference>
<dbReference type="Pfam" id="PF01872">
    <property type="entry name" value="RibD_C"/>
    <property type="match status" value="1"/>
</dbReference>
<keyword evidence="9" id="KW-0686">Riboflavin biosynthesis</keyword>
<name>A0A3A1YRM0_9GAMM</name>
<sequence length="427" mass="47528">MSNDLQQTDLSVLETTTLPYKQVAFSELDQFAQYCIELAYQQALKGKISCYPNPAVGCVITKDQQILVTGYHHFAGTAHAERDAVQRLQQQYPDTWQELLAGATAYVTLEPCAHYGRTPPCAQLLVDCKLAKVIYTCQDTTPKVNGKGAQMLAQASIEVIYTPYAPSAKLNQDFFALNQQTTDLPFVRLKIGASLDSRIALPNKASKWITSPQSRAYVQALRWQANAVLCSAQTVIVDQARYNVRYSELPAAVTDFLTQENLIQPALVVIDNQHQLTGAEAIFSSLVNLDSAQENNLQRDIYIVSKNPHPLAVKYNSVPQLKFINDLDIHAPQGLANLLVKLKQHGLEHILVETGAQLTNAFIQAGLFDQLHYFMSGKVLGAGLNAFSFTSHASEISQVLELKLLYQQMLGEQDLYLVYQNTQKYEI</sequence>
<dbReference type="EC" id="3.5.4.26" evidence="6"/>
<dbReference type="InterPro" id="IPR002125">
    <property type="entry name" value="CMP_dCMP_dom"/>
</dbReference>
<dbReference type="Pfam" id="PF00383">
    <property type="entry name" value="dCMP_cyt_deam_1"/>
    <property type="match status" value="1"/>
</dbReference>
<dbReference type="AlphaFoldDB" id="A0A3A1YRM0"/>
<dbReference type="OrthoDB" id="9800865at2"/>
<dbReference type="PANTHER" id="PTHR38011:SF7">
    <property type="entry name" value="2,5-DIAMINO-6-RIBOSYLAMINO-4(3H)-PYRIMIDINONE 5'-PHOSPHATE REDUCTASE"/>
    <property type="match status" value="1"/>
</dbReference>
<dbReference type="InterPro" id="IPR016193">
    <property type="entry name" value="Cytidine_deaminase-like"/>
</dbReference>
<dbReference type="UniPathway" id="UPA00275">
    <property type="reaction ID" value="UER00401"/>
</dbReference>
<keyword evidence="14" id="KW-0511">Multifunctional enzyme</keyword>
<keyword evidence="17" id="KW-1185">Reference proteome</keyword>
<accession>A0A3A1YRM0</accession>
<protein>
    <recommendedName>
        <fullName evidence="8">Riboflavin biosynthesis protein RibD</fullName>
        <ecNumber evidence="7">1.1.1.193</ecNumber>
        <ecNumber evidence="6">3.5.4.26</ecNumber>
    </recommendedName>
</protein>
<dbReference type="CDD" id="cd01284">
    <property type="entry name" value="Riboflavin_deaminase-reductase"/>
    <property type="match status" value="1"/>
</dbReference>
<proteinExistence type="inferred from homology"/>
<evidence type="ECO:0000256" key="5">
    <source>
        <dbReference type="ARBA" id="ARBA00007417"/>
    </source>
</evidence>
<comment type="pathway">
    <text evidence="3">Cofactor biosynthesis; riboflavin biosynthesis; 5-amino-6-(D-ribitylamino)uracil from GTP: step 3/4.</text>
</comment>